<dbReference type="EMBL" id="CM044705">
    <property type="protein sequence ID" value="KAI5662244.1"/>
    <property type="molecule type" value="Genomic_DNA"/>
</dbReference>
<gene>
    <name evidence="1" type="ORF">M9H77_21567</name>
</gene>
<name>A0ACC0AN34_CATRO</name>
<accession>A0ACC0AN34</accession>
<organism evidence="1 2">
    <name type="scientific">Catharanthus roseus</name>
    <name type="common">Madagascar periwinkle</name>
    <name type="synonym">Vinca rosea</name>
    <dbReference type="NCBI Taxonomy" id="4058"/>
    <lineage>
        <taxon>Eukaryota</taxon>
        <taxon>Viridiplantae</taxon>
        <taxon>Streptophyta</taxon>
        <taxon>Embryophyta</taxon>
        <taxon>Tracheophyta</taxon>
        <taxon>Spermatophyta</taxon>
        <taxon>Magnoliopsida</taxon>
        <taxon>eudicotyledons</taxon>
        <taxon>Gunneridae</taxon>
        <taxon>Pentapetalae</taxon>
        <taxon>asterids</taxon>
        <taxon>lamiids</taxon>
        <taxon>Gentianales</taxon>
        <taxon>Apocynaceae</taxon>
        <taxon>Rauvolfioideae</taxon>
        <taxon>Vinceae</taxon>
        <taxon>Catharanthinae</taxon>
        <taxon>Catharanthus</taxon>
    </lineage>
</organism>
<evidence type="ECO:0000313" key="1">
    <source>
        <dbReference type="EMBL" id="KAI5662244.1"/>
    </source>
</evidence>
<dbReference type="Proteomes" id="UP001060085">
    <property type="component" value="Linkage Group LG05"/>
</dbReference>
<sequence length="296" mass="32946">MLRFRFFQLQSSIFIHNPQKIILSQTHPLVSFRKLRSQMGSYSTASSQSQQPSKLLFRQLFEKESSTYTYLLADATHPEKPALLVDPVDKTVDRDLSLVKELGLKLIYAINTHVHADHVTGSGLIKTKVPGVKSIISKASNAQADIFVETGDRICFGDLFLEVRATPGHTLGCVTYVTGEGPNQPQPRMAFTGDALLIRGCGRTDFQGGSSEQLYKSVHSQIFTLPKDTFIYPAHDYKGFTVSTVGEEMQYNPRLTKDEETFKGIMENLNLSYPKMMDVAVPANMVCGLQDVESKA</sequence>
<comment type="caution">
    <text evidence="1">The sequence shown here is derived from an EMBL/GenBank/DDBJ whole genome shotgun (WGS) entry which is preliminary data.</text>
</comment>
<proteinExistence type="predicted"/>
<keyword evidence="2" id="KW-1185">Reference proteome</keyword>
<reference evidence="2" key="1">
    <citation type="journal article" date="2023" name="Nat. Plants">
        <title>Single-cell RNA sequencing provides a high-resolution roadmap for understanding the multicellular compartmentation of specialized metabolism.</title>
        <authorList>
            <person name="Sun S."/>
            <person name="Shen X."/>
            <person name="Li Y."/>
            <person name="Li Y."/>
            <person name="Wang S."/>
            <person name="Li R."/>
            <person name="Zhang H."/>
            <person name="Shen G."/>
            <person name="Guo B."/>
            <person name="Wei J."/>
            <person name="Xu J."/>
            <person name="St-Pierre B."/>
            <person name="Chen S."/>
            <person name="Sun C."/>
        </authorList>
    </citation>
    <scope>NUCLEOTIDE SEQUENCE [LARGE SCALE GENOMIC DNA]</scope>
</reference>
<evidence type="ECO:0000313" key="2">
    <source>
        <dbReference type="Proteomes" id="UP001060085"/>
    </source>
</evidence>
<protein>
    <submittedName>
        <fullName evidence="1">Uncharacterized protein</fullName>
    </submittedName>
</protein>